<evidence type="ECO:0000313" key="4">
    <source>
        <dbReference type="EMBL" id="KAG9335560.1"/>
    </source>
</evidence>
<organism evidence="4 5">
    <name type="scientific">Albula glossodonta</name>
    <name type="common">roundjaw bonefish</name>
    <dbReference type="NCBI Taxonomy" id="121402"/>
    <lineage>
        <taxon>Eukaryota</taxon>
        <taxon>Metazoa</taxon>
        <taxon>Chordata</taxon>
        <taxon>Craniata</taxon>
        <taxon>Vertebrata</taxon>
        <taxon>Euteleostomi</taxon>
        <taxon>Actinopterygii</taxon>
        <taxon>Neopterygii</taxon>
        <taxon>Teleostei</taxon>
        <taxon>Albuliformes</taxon>
        <taxon>Albulidae</taxon>
        <taxon>Albula</taxon>
    </lineage>
</organism>
<dbReference type="EMBL" id="JAFBMS010000116">
    <property type="protein sequence ID" value="KAG9335560.1"/>
    <property type="molecule type" value="Genomic_DNA"/>
</dbReference>
<dbReference type="Proteomes" id="UP000824540">
    <property type="component" value="Unassembled WGS sequence"/>
</dbReference>
<dbReference type="Gene3D" id="3.90.25.10">
    <property type="entry name" value="UDP-galactose 4-epimerase, domain 1"/>
    <property type="match status" value="1"/>
</dbReference>
<feature type="domain" description="NAD(P)-binding" evidence="3">
    <location>
        <begin position="51"/>
        <end position="120"/>
    </location>
</feature>
<reference evidence="4" key="1">
    <citation type="thesis" date="2021" institute="BYU ScholarsArchive" country="Provo, UT, USA">
        <title>Applications of and Algorithms for Genome Assembly and Genomic Analyses with an Emphasis on Marine Teleosts.</title>
        <authorList>
            <person name="Pickett B.D."/>
        </authorList>
    </citation>
    <scope>NUCLEOTIDE SEQUENCE</scope>
    <source>
        <strain evidence="4">HI-2016</strain>
    </source>
</reference>
<evidence type="ECO:0000259" key="2">
    <source>
        <dbReference type="Pfam" id="PF01370"/>
    </source>
</evidence>
<accession>A0A8T2N827</accession>
<dbReference type="InterPro" id="IPR016040">
    <property type="entry name" value="NAD(P)-bd_dom"/>
</dbReference>
<gene>
    <name evidence="4" type="ORF">JZ751_004464</name>
</gene>
<name>A0A8T2N827_9TELE</name>
<feature type="domain" description="NAD-dependent epimerase/dehydratase" evidence="2">
    <location>
        <begin position="129"/>
        <end position="163"/>
    </location>
</feature>
<proteinExistence type="inferred from homology"/>
<dbReference type="Gene3D" id="3.40.50.720">
    <property type="entry name" value="NAD(P)-binding Rossmann-like Domain"/>
    <property type="match status" value="3"/>
</dbReference>
<dbReference type="SUPFAM" id="SSF51735">
    <property type="entry name" value="NAD(P)-binding Rossmann-fold domains"/>
    <property type="match status" value="1"/>
</dbReference>
<evidence type="ECO:0000313" key="5">
    <source>
        <dbReference type="Proteomes" id="UP000824540"/>
    </source>
</evidence>
<dbReference type="GO" id="GO:0003824">
    <property type="term" value="F:catalytic activity"/>
    <property type="evidence" value="ECO:0007669"/>
    <property type="project" value="UniProtKB-ARBA"/>
</dbReference>
<dbReference type="PANTHER" id="PTHR43000">
    <property type="entry name" value="DTDP-D-GLUCOSE 4,6-DEHYDRATASE-RELATED"/>
    <property type="match status" value="1"/>
</dbReference>
<dbReference type="OrthoDB" id="16464at2759"/>
<dbReference type="InterPro" id="IPR036291">
    <property type="entry name" value="NAD(P)-bd_dom_sf"/>
</dbReference>
<dbReference type="AlphaFoldDB" id="A0A8T2N827"/>
<dbReference type="InterPro" id="IPR001509">
    <property type="entry name" value="Epimerase_deHydtase"/>
</dbReference>
<comment type="similarity">
    <text evidence="1">Belongs to the NAD(P)-dependent epimerase/dehydratase family.</text>
</comment>
<keyword evidence="5" id="KW-1185">Reference proteome</keyword>
<evidence type="ECO:0000259" key="3">
    <source>
        <dbReference type="Pfam" id="PF16363"/>
    </source>
</evidence>
<evidence type="ECO:0008006" key="6">
    <source>
        <dbReference type="Google" id="ProtNLM"/>
    </source>
</evidence>
<sequence>MEMCENEHFASPQKGFSKTVLVTGGAGFIGSHVVIALVEKYREWNVIALDKNIDIVFHFAAQTHVENSFLFPAEFTRVNVDGTSVLLNAARHSGVQRFIHVSTDEVYGDRTDRATAECTALSYWKKHQGSGLQSRHFLYVDDVTEAFLTVMEKGMLGEIYNIGTTFELAVTQLARELIKMMKNLSLDVDVDNWLEFVEDRPCQDLGYPLVSHKLHGLGWRPRLTGTRRILTIGWKLKRLSNAASHWLRVNIVTGFGKLHRPTLVSYTFSFVF</sequence>
<dbReference type="Pfam" id="PF01370">
    <property type="entry name" value="Epimerase"/>
    <property type="match status" value="1"/>
</dbReference>
<protein>
    <recommendedName>
        <fullName evidence="6">NAD(P)-binding domain-containing protein</fullName>
    </recommendedName>
</protein>
<evidence type="ECO:0000256" key="1">
    <source>
        <dbReference type="ARBA" id="ARBA00007637"/>
    </source>
</evidence>
<dbReference type="Pfam" id="PF16363">
    <property type="entry name" value="GDP_Man_Dehyd"/>
    <property type="match status" value="1"/>
</dbReference>
<comment type="caution">
    <text evidence="4">The sequence shown here is derived from an EMBL/GenBank/DDBJ whole genome shotgun (WGS) entry which is preliminary data.</text>
</comment>